<dbReference type="KEGG" id="mmas:MYMAC_004599"/>
<evidence type="ECO:0000313" key="4">
    <source>
        <dbReference type="Proteomes" id="UP000217343"/>
    </source>
</evidence>
<feature type="signal peptide" evidence="2">
    <location>
        <begin position="1"/>
        <end position="25"/>
    </location>
</feature>
<feature type="chain" id="PRO_5012670848" description="Secreted protein" evidence="2">
    <location>
        <begin position="26"/>
        <end position="235"/>
    </location>
</feature>
<dbReference type="EMBL" id="CP022203">
    <property type="protein sequence ID" value="ATB48962.1"/>
    <property type="molecule type" value="Genomic_DNA"/>
</dbReference>
<keyword evidence="4" id="KW-1185">Reference proteome</keyword>
<organism evidence="3 4">
    <name type="scientific">Corallococcus macrosporus DSM 14697</name>
    <dbReference type="NCBI Taxonomy" id="1189310"/>
    <lineage>
        <taxon>Bacteria</taxon>
        <taxon>Pseudomonadati</taxon>
        <taxon>Myxococcota</taxon>
        <taxon>Myxococcia</taxon>
        <taxon>Myxococcales</taxon>
        <taxon>Cystobacterineae</taxon>
        <taxon>Myxococcaceae</taxon>
        <taxon>Corallococcus</taxon>
    </lineage>
</organism>
<dbReference type="Proteomes" id="UP000217343">
    <property type="component" value="Chromosome"/>
</dbReference>
<accession>A0A250JZR5</accession>
<proteinExistence type="predicted"/>
<feature type="compositionally biased region" description="Polar residues" evidence="1">
    <location>
        <begin position="209"/>
        <end position="221"/>
    </location>
</feature>
<evidence type="ECO:0000256" key="1">
    <source>
        <dbReference type="SAM" id="MobiDB-lite"/>
    </source>
</evidence>
<feature type="region of interest" description="Disordered" evidence="1">
    <location>
        <begin position="143"/>
        <end position="163"/>
    </location>
</feature>
<gene>
    <name evidence="3" type="ORF">MYMAC_004599</name>
</gene>
<keyword evidence="2" id="KW-0732">Signal</keyword>
<evidence type="ECO:0000256" key="2">
    <source>
        <dbReference type="SAM" id="SignalP"/>
    </source>
</evidence>
<protein>
    <recommendedName>
        <fullName evidence="5">Secreted protein</fullName>
    </recommendedName>
</protein>
<feature type="region of interest" description="Disordered" evidence="1">
    <location>
        <begin position="207"/>
        <end position="235"/>
    </location>
</feature>
<evidence type="ECO:0008006" key="5">
    <source>
        <dbReference type="Google" id="ProtNLM"/>
    </source>
</evidence>
<dbReference type="AlphaFoldDB" id="A0A250JZR5"/>
<evidence type="ECO:0000313" key="3">
    <source>
        <dbReference type="EMBL" id="ATB48962.1"/>
    </source>
</evidence>
<sequence length="235" mass="26331">MLPATSCYRFLRCCLAVFSFGGASASISVRRLLSSCSFSPSCWLPESSAPPSGFRCFLPEGRGFYRFAALPVNHCFVDSLDSSALSFRASSSGARLLPPPRLLSTRCVDRRIPRCRTDSLEVPSAPVRGLLREGRGFYHCRASCQPPERPAPENRPTPQFHRPLEMAPTHLPPARWSTSLRSTASNPTLRIHWSERARFAVLFRRRSENQGTRATDSAPNQERTRRWPPCSRAPL</sequence>
<name>A0A250JZR5_9BACT</name>
<reference evidence="3 4" key="1">
    <citation type="submission" date="2017-06" db="EMBL/GenBank/DDBJ databases">
        <title>Sequencing and comparative analysis of myxobacterial genomes.</title>
        <authorList>
            <person name="Rupp O."/>
            <person name="Goesmann A."/>
            <person name="Sogaard-Andersen L."/>
        </authorList>
    </citation>
    <scope>NUCLEOTIDE SEQUENCE [LARGE SCALE GENOMIC DNA]</scope>
    <source>
        <strain evidence="3 4">DSM 14697</strain>
    </source>
</reference>